<dbReference type="EMBL" id="JACIJO010000001">
    <property type="protein sequence ID" value="MBB6325744.1"/>
    <property type="molecule type" value="Genomic_DNA"/>
</dbReference>
<dbReference type="AlphaFoldDB" id="A0A841MLR3"/>
<accession>A0A841MLR3</accession>
<evidence type="ECO:0000313" key="2">
    <source>
        <dbReference type="Proteomes" id="UP000588604"/>
    </source>
</evidence>
<organism evidence="1 2">
    <name type="scientific">Algoriphagus iocasae</name>
    <dbReference type="NCBI Taxonomy" id="1836499"/>
    <lineage>
        <taxon>Bacteria</taxon>
        <taxon>Pseudomonadati</taxon>
        <taxon>Bacteroidota</taxon>
        <taxon>Cytophagia</taxon>
        <taxon>Cytophagales</taxon>
        <taxon>Cyclobacteriaceae</taxon>
        <taxon>Algoriphagus</taxon>
    </lineage>
</organism>
<sequence>MKQSFFILILCSFFLFSCENEDEKPVVKVTYEVITSGGAEWYGEFDDENGQRINTTELGSSTLPSGWKYEFEPKISPIIVTIHGTADCPTCGDTERMESEDITVNIYINGKLEQTQTNNCRECTGGSIKGLATTWMKLPEEFED</sequence>
<evidence type="ECO:0008006" key="3">
    <source>
        <dbReference type="Google" id="ProtNLM"/>
    </source>
</evidence>
<protein>
    <recommendedName>
        <fullName evidence="3">Lipoprotein</fullName>
    </recommendedName>
</protein>
<comment type="caution">
    <text evidence="1">The sequence shown here is derived from an EMBL/GenBank/DDBJ whole genome shotgun (WGS) entry which is preliminary data.</text>
</comment>
<dbReference type="PROSITE" id="PS51257">
    <property type="entry name" value="PROKAR_LIPOPROTEIN"/>
    <property type="match status" value="1"/>
</dbReference>
<gene>
    <name evidence="1" type="ORF">FHS59_001359</name>
</gene>
<evidence type="ECO:0000313" key="1">
    <source>
        <dbReference type="EMBL" id="MBB6325744.1"/>
    </source>
</evidence>
<keyword evidence="2" id="KW-1185">Reference proteome</keyword>
<name>A0A841MLR3_9BACT</name>
<dbReference type="RefSeq" id="WP_184494238.1">
    <property type="nucleotide sequence ID" value="NZ_JACIJO010000001.1"/>
</dbReference>
<dbReference type="Proteomes" id="UP000588604">
    <property type="component" value="Unassembled WGS sequence"/>
</dbReference>
<reference evidence="1 2" key="1">
    <citation type="submission" date="2020-08" db="EMBL/GenBank/DDBJ databases">
        <title>Genomic Encyclopedia of Type Strains, Phase IV (KMG-IV): sequencing the most valuable type-strain genomes for metagenomic binning, comparative biology and taxonomic classification.</title>
        <authorList>
            <person name="Goeker M."/>
        </authorList>
    </citation>
    <scope>NUCLEOTIDE SEQUENCE [LARGE SCALE GENOMIC DNA]</scope>
    <source>
        <strain evidence="1 2">DSM 102044</strain>
    </source>
</reference>
<proteinExistence type="predicted"/>